<evidence type="ECO:0000259" key="9">
    <source>
        <dbReference type="Pfam" id="PF19290"/>
    </source>
</evidence>
<feature type="domain" description="Metalloprotease TldD/E N-terminal" evidence="7">
    <location>
        <begin position="33"/>
        <end position="97"/>
    </location>
</feature>
<gene>
    <name evidence="10" type="ORF">SAMN05421693_12128</name>
</gene>
<evidence type="ECO:0000313" key="11">
    <source>
        <dbReference type="Proteomes" id="UP000199496"/>
    </source>
</evidence>
<evidence type="ECO:0000256" key="2">
    <source>
        <dbReference type="ARBA" id="ARBA00005836"/>
    </source>
</evidence>
<evidence type="ECO:0000259" key="7">
    <source>
        <dbReference type="Pfam" id="PF01523"/>
    </source>
</evidence>
<evidence type="ECO:0000256" key="1">
    <source>
        <dbReference type="ARBA" id="ARBA00004496"/>
    </source>
</evidence>
<protein>
    <submittedName>
        <fullName evidence="10">PmbA protein</fullName>
    </submittedName>
</protein>
<reference evidence="10 11" key="1">
    <citation type="submission" date="2016-10" db="EMBL/GenBank/DDBJ databases">
        <authorList>
            <person name="de Groot N.N."/>
        </authorList>
    </citation>
    <scope>NUCLEOTIDE SEQUENCE [LARGE SCALE GENOMIC DNA]</scope>
    <source>
        <strain evidence="10 11">B7-7</strain>
    </source>
</reference>
<feature type="domain" description="Metalloprotease TldD/E C-terminal" evidence="8">
    <location>
        <begin position="238"/>
        <end position="446"/>
    </location>
</feature>
<dbReference type="GO" id="GO:0005829">
    <property type="term" value="C:cytosol"/>
    <property type="evidence" value="ECO:0007669"/>
    <property type="project" value="TreeGrafter"/>
</dbReference>
<sequence length="447" mass="47838">MSEPQTPVLDAQALEQLVGQVLDEARRAGATAAEVAVSHDTGLSVNVRLGEVETLEFHRDQGVGVTVYIGQRKGSASSSDLRARSLREVAEAACRIARYTAEDPCAGLADAGLMARDYPALDLDHPWDLEADDAIGIARRCEAAARAEDARIINSEGGSVNTFRGTAIYGNSHGFIGGYASTRHSLSCSVLAGDGGTMERDYWYTVAREAGALETPESVGMEAARRAVRRLNARRLSTRRVPVLYAPDVARSMLGHFVAAIRGSALYRKSSFLVDRLGERIFPEFVHIHEQPHIPRALGSAPFDGEGVATQARDLVRDGHLASYALDSYSARKLGMETTGNAGGVRNLTIDPGTRDAQALLREMGTGLLVTELIGHGINMVNGDYSRGAAGFWVENGEILYPVSEITVAGNLKDMFMNLVAVGSDVDLRGNIRTGSLLIDGLTIAGE</sequence>
<comment type="similarity">
    <text evidence="2">Belongs to the peptidase U62 family.</text>
</comment>
<dbReference type="RefSeq" id="WP_202906244.1">
    <property type="nucleotide sequence ID" value="NZ_FOFO01000021.1"/>
</dbReference>
<feature type="domain" description="Metalloprotease TldD/E central" evidence="9">
    <location>
        <begin position="124"/>
        <end position="231"/>
    </location>
</feature>
<dbReference type="NCBIfam" id="NF008268">
    <property type="entry name" value="PRK11040.1"/>
    <property type="match status" value="1"/>
</dbReference>
<keyword evidence="3" id="KW-0963">Cytoplasm</keyword>
<dbReference type="AlphaFoldDB" id="A0A1H9ED41"/>
<keyword evidence="11" id="KW-1185">Reference proteome</keyword>
<dbReference type="Pfam" id="PF01523">
    <property type="entry name" value="PmbA_TldD_1st"/>
    <property type="match status" value="1"/>
</dbReference>
<dbReference type="PANTHER" id="PTHR43421">
    <property type="entry name" value="METALLOPROTEASE PMBA"/>
    <property type="match status" value="1"/>
</dbReference>
<name>A0A1H9ED41_9GAMM</name>
<dbReference type="GO" id="GO:0008237">
    <property type="term" value="F:metallopeptidase activity"/>
    <property type="evidence" value="ECO:0007669"/>
    <property type="project" value="UniProtKB-KW"/>
</dbReference>
<comment type="subcellular location">
    <subcellularLocation>
        <location evidence="1">Cytoplasm</location>
    </subcellularLocation>
</comment>
<keyword evidence="4" id="KW-0645">Protease</keyword>
<dbReference type="Pfam" id="PF19290">
    <property type="entry name" value="PmbA_TldD_2nd"/>
    <property type="match status" value="1"/>
</dbReference>
<evidence type="ECO:0000256" key="4">
    <source>
        <dbReference type="ARBA" id="ARBA00022670"/>
    </source>
</evidence>
<dbReference type="SUPFAM" id="SSF111283">
    <property type="entry name" value="Putative modulator of DNA gyrase, PmbA/TldD"/>
    <property type="match status" value="1"/>
</dbReference>
<dbReference type="InterPro" id="IPR047657">
    <property type="entry name" value="PmbA"/>
</dbReference>
<dbReference type="InterPro" id="IPR002510">
    <property type="entry name" value="Metalloprtase-TldD/E_N"/>
</dbReference>
<accession>A0A1H9ED41</accession>
<dbReference type="GO" id="GO:0006508">
    <property type="term" value="P:proteolysis"/>
    <property type="evidence" value="ECO:0007669"/>
    <property type="project" value="UniProtKB-KW"/>
</dbReference>
<dbReference type="FunFam" id="3.30.2290.10:FF:000002">
    <property type="entry name" value="Metalloprotease PmbA homolog"/>
    <property type="match status" value="1"/>
</dbReference>
<keyword evidence="5" id="KW-0378">Hydrolase</keyword>
<dbReference type="InterPro" id="IPR045569">
    <property type="entry name" value="Metalloprtase-TldD/E_C"/>
</dbReference>
<organism evidence="10 11">
    <name type="scientific">Ectothiorhodospira magna</name>
    <dbReference type="NCBI Taxonomy" id="867345"/>
    <lineage>
        <taxon>Bacteria</taxon>
        <taxon>Pseudomonadati</taxon>
        <taxon>Pseudomonadota</taxon>
        <taxon>Gammaproteobacteria</taxon>
        <taxon>Chromatiales</taxon>
        <taxon>Ectothiorhodospiraceae</taxon>
        <taxon>Ectothiorhodospira</taxon>
    </lineage>
</organism>
<dbReference type="PANTHER" id="PTHR43421:SF1">
    <property type="entry name" value="METALLOPROTEASE PMBA"/>
    <property type="match status" value="1"/>
</dbReference>
<dbReference type="InterPro" id="IPR035068">
    <property type="entry name" value="TldD/PmbA_N"/>
</dbReference>
<dbReference type="STRING" id="867345.SAMN05421693_12128"/>
<evidence type="ECO:0000256" key="3">
    <source>
        <dbReference type="ARBA" id="ARBA00022490"/>
    </source>
</evidence>
<proteinExistence type="inferred from homology"/>
<dbReference type="Gene3D" id="3.30.2290.10">
    <property type="entry name" value="PmbA/TldD superfamily"/>
    <property type="match status" value="1"/>
</dbReference>
<dbReference type="InterPro" id="IPR045570">
    <property type="entry name" value="Metalloprtase-TldD/E_cen_dom"/>
</dbReference>
<dbReference type="Pfam" id="PF19289">
    <property type="entry name" value="PmbA_TldD_3rd"/>
    <property type="match status" value="1"/>
</dbReference>
<evidence type="ECO:0000259" key="8">
    <source>
        <dbReference type="Pfam" id="PF19289"/>
    </source>
</evidence>
<evidence type="ECO:0000256" key="6">
    <source>
        <dbReference type="ARBA" id="ARBA00023049"/>
    </source>
</evidence>
<dbReference type="EMBL" id="FOFO01000021">
    <property type="protein sequence ID" value="SEQ23507.1"/>
    <property type="molecule type" value="Genomic_DNA"/>
</dbReference>
<keyword evidence="6" id="KW-0482">Metalloprotease</keyword>
<evidence type="ECO:0000313" key="10">
    <source>
        <dbReference type="EMBL" id="SEQ23507.1"/>
    </source>
</evidence>
<dbReference type="Proteomes" id="UP000199496">
    <property type="component" value="Unassembled WGS sequence"/>
</dbReference>
<dbReference type="InterPro" id="IPR036059">
    <property type="entry name" value="TldD/PmbA_sf"/>
</dbReference>
<evidence type="ECO:0000256" key="5">
    <source>
        <dbReference type="ARBA" id="ARBA00022801"/>
    </source>
</evidence>